<evidence type="ECO:0000313" key="2">
    <source>
        <dbReference type="EMBL" id="PKY50917.1"/>
    </source>
</evidence>
<comment type="caution">
    <text evidence="2">The sequence shown here is derived from an EMBL/GenBank/DDBJ whole genome shotgun (WGS) entry which is preliminary data.</text>
</comment>
<dbReference type="VEuPathDB" id="FungiDB:RhiirA1_498807"/>
<gene>
    <name evidence="2" type="ORF">RhiirA4_424124</name>
</gene>
<feature type="compositionally biased region" description="Basic and acidic residues" evidence="1">
    <location>
        <begin position="96"/>
        <end position="109"/>
    </location>
</feature>
<dbReference type="AlphaFoldDB" id="A0A2I1GWC0"/>
<keyword evidence="3" id="KW-1185">Reference proteome</keyword>
<evidence type="ECO:0008006" key="4">
    <source>
        <dbReference type="Google" id="ProtNLM"/>
    </source>
</evidence>
<reference evidence="2 3" key="1">
    <citation type="submission" date="2015-10" db="EMBL/GenBank/DDBJ databases">
        <title>Genome analyses suggest a sexual origin of heterokaryosis in a supposedly ancient asexual fungus.</title>
        <authorList>
            <person name="Ropars J."/>
            <person name="Sedzielewska K."/>
            <person name="Noel J."/>
            <person name="Charron P."/>
            <person name="Farinelli L."/>
            <person name="Marton T."/>
            <person name="Kruger M."/>
            <person name="Pelin A."/>
            <person name="Brachmann A."/>
            <person name="Corradi N."/>
        </authorList>
    </citation>
    <scope>NUCLEOTIDE SEQUENCE [LARGE SCALE GENOMIC DNA]</scope>
    <source>
        <strain evidence="2 3">A4</strain>
    </source>
</reference>
<dbReference type="OrthoDB" id="2347273at2759"/>
<name>A0A2I1GWC0_9GLOM</name>
<dbReference type="VEuPathDB" id="FungiDB:RhiirFUN_005276"/>
<feature type="region of interest" description="Disordered" evidence="1">
    <location>
        <begin position="45"/>
        <end position="129"/>
    </location>
</feature>
<accession>A0A2I1GWC0</accession>
<dbReference type="VEuPathDB" id="FungiDB:FUN_024024"/>
<evidence type="ECO:0000256" key="1">
    <source>
        <dbReference type="SAM" id="MobiDB-lite"/>
    </source>
</evidence>
<dbReference type="EMBL" id="LLXI01000941">
    <property type="protein sequence ID" value="PKY50917.1"/>
    <property type="molecule type" value="Genomic_DNA"/>
</dbReference>
<dbReference type="Proteomes" id="UP000234323">
    <property type="component" value="Unassembled WGS sequence"/>
</dbReference>
<evidence type="ECO:0000313" key="3">
    <source>
        <dbReference type="Proteomes" id="UP000234323"/>
    </source>
</evidence>
<feature type="compositionally biased region" description="Acidic residues" evidence="1">
    <location>
        <begin position="63"/>
        <end position="84"/>
    </location>
</feature>
<proteinExistence type="predicted"/>
<sequence>MPLRRSIRNKNRSLNLRQRKTSLEQVHNNVTNVDNTINVVTEVKDNNDDANESEFERYTESTEYNENELSENIDNENDYIDSDDENYHVDSNNENYHVDSDNENYHVDSDVENNSVSDNENEHKNLEDPESILENSSFSNSVFDGEFGPYFSSSTSALIFSWFTKHMITTHAYEDLVKILNHPNFDVKEVPTNIRYFKKNSRARLPLLTVKKYTIPISNMKTQSTSQPSREAYAISLFDILTKILSNPLLISKMYNGPGIEVENKSEFWHGELWQQSPLFGEHSITINSVEYFTGDFVHISASNQLNCMRIISIVLHNNGLKLKLQRFLTFDELPAQFKTTDRYFNSNNKRWLLEEDKFIIVEPEVIICKTSVWLQDQNKPNYYSYIVSEILYKYQNKWKIRDVCYRIRHPSEYCPFPKNPYNLPTWKIFIDLYYDDFGTFRNVYHSLGGVYIQIGNMPFSLRKLLKNHFVIGFVPFGGNFKEFIYPFLEELKELEKGKVFNIQGKNILVIAGLGLVTADLPQGNDLVGVMRHNAKRGCHSCKIENNDSLKSFNDLSKELQYHHLMDKEFDLILNSDSSTVQKNLCSKFGLKNQKPVLDYLIRDRFLQTPQDIYHAIAGKILKLMDCTFNMFNSSGNNEFIKNWKLFEMPIKWHKLPNPITHRQSFMMSDRLRLAMVLPHILRRYLHISHLKNNSLIELQENLSVNINKIIDKLIQCWVIVAKCAKVCFSLSFSNDSYNILNNLLNQETIILTKTFPQDFTYLPNLHINGHLQYHAKTFATLVNSAVGVKEMVHKTFKNTVPHTNGKMIEKDLIKRYNTLQALRNIIDGTSDSRYNNHLGNGYFQDNIFRSLLSSWYATSTTMPNNKEIVDETVEPPDNCIYEIRLQAKWKLHQILQNNFETNMSIDGDIYYSLKTAYKEYFNFTEYLHNNKIVYFNYITYKVLNQKDDETSIIQIHVGDIVELEEELEGNSYAIIQAIFLHTYNNGKTYPFYFLKWFEKIEGRNGIDMMCQKYKICTERKKWHNIFPISFITSMPKVHFVHQCVNNCSVRNHDLSQPYLLNEFFYNAI</sequence>
<organism evidence="2 3">
    <name type="scientific">Rhizophagus irregularis</name>
    <dbReference type="NCBI Taxonomy" id="588596"/>
    <lineage>
        <taxon>Eukaryota</taxon>
        <taxon>Fungi</taxon>
        <taxon>Fungi incertae sedis</taxon>
        <taxon>Mucoromycota</taxon>
        <taxon>Glomeromycotina</taxon>
        <taxon>Glomeromycetes</taxon>
        <taxon>Glomerales</taxon>
        <taxon>Glomeraceae</taxon>
        <taxon>Rhizophagus</taxon>
    </lineage>
</organism>
<protein>
    <recommendedName>
        <fullName evidence="4">BAH domain-containing protein</fullName>
    </recommendedName>
</protein>